<dbReference type="OrthoDB" id="9971649at2759"/>
<dbReference type="AlphaFoldDB" id="L8H699"/>
<keyword evidence="2" id="KW-0378">Hydrolase</keyword>
<dbReference type="GO" id="GO:0005576">
    <property type="term" value="C:extracellular region"/>
    <property type="evidence" value="ECO:0007669"/>
    <property type="project" value="InterPro"/>
</dbReference>
<dbReference type="PANTHER" id="PTHR43037:SF5">
    <property type="entry name" value="FERULOYL ESTERASE"/>
    <property type="match status" value="1"/>
</dbReference>
<name>L8H699_ACACF</name>
<evidence type="ECO:0000313" key="5">
    <source>
        <dbReference type="Proteomes" id="UP000011083"/>
    </source>
</evidence>
<evidence type="ECO:0000256" key="2">
    <source>
        <dbReference type="ARBA" id="ARBA00022801"/>
    </source>
</evidence>
<dbReference type="InterPro" id="IPR010126">
    <property type="entry name" value="Esterase_phb"/>
</dbReference>
<dbReference type="Pfam" id="PF10503">
    <property type="entry name" value="Esterase_PHB"/>
    <property type="match status" value="1"/>
</dbReference>
<proteinExistence type="predicted"/>
<dbReference type="VEuPathDB" id="AmoebaDB:ACA1_013240"/>
<dbReference type="Proteomes" id="UP000011083">
    <property type="component" value="Unassembled WGS sequence"/>
</dbReference>
<reference evidence="4 5" key="1">
    <citation type="journal article" date="2013" name="Genome Biol.">
        <title>Genome of Acanthamoeba castellanii highlights extensive lateral gene transfer and early evolution of tyrosine kinase signaling.</title>
        <authorList>
            <person name="Clarke M."/>
            <person name="Lohan A.J."/>
            <person name="Liu B."/>
            <person name="Lagkouvardos I."/>
            <person name="Roy S."/>
            <person name="Zafar N."/>
            <person name="Bertelli C."/>
            <person name="Schilde C."/>
            <person name="Kianianmomeni A."/>
            <person name="Burglin T.R."/>
            <person name="Frech C."/>
            <person name="Turcotte B."/>
            <person name="Kopec K.O."/>
            <person name="Synnott J.M."/>
            <person name="Choo C."/>
            <person name="Paponov I."/>
            <person name="Finkler A."/>
            <person name="Soon Heng Tan C."/>
            <person name="Hutchins A.P."/>
            <person name="Weinmeier T."/>
            <person name="Rattei T."/>
            <person name="Chu J.S."/>
            <person name="Gimenez G."/>
            <person name="Irimia M."/>
            <person name="Rigden D.J."/>
            <person name="Fitzpatrick D.A."/>
            <person name="Lorenzo-Morales J."/>
            <person name="Bateman A."/>
            <person name="Chiu C.H."/>
            <person name="Tang P."/>
            <person name="Hegemann P."/>
            <person name="Fromm H."/>
            <person name="Raoult D."/>
            <person name="Greub G."/>
            <person name="Miranda-Saavedra D."/>
            <person name="Chen N."/>
            <person name="Nash P."/>
            <person name="Ginger M.L."/>
            <person name="Horn M."/>
            <person name="Schaap P."/>
            <person name="Caler L."/>
            <person name="Loftus B."/>
        </authorList>
    </citation>
    <scope>NUCLEOTIDE SEQUENCE [LARGE SCALE GENOMIC DNA]</scope>
    <source>
        <strain evidence="4 5">Neff</strain>
    </source>
</reference>
<dbReference type="KEGG" id="acan:ACA1_013240"/>
<evidence type="ECO:0000313" key="4">
    <source>
        <dbReference type="EMBL" id="ELR20273.1"/>
    </source>
</evidence>
<dbReference type="RefSeq" id="XP_004342383.1">
    <property type="nucleotide sequence ID" value="XM_004342334.1"/>
</dbReference>
<dbReference type="PANTHER" id="PTHR43037">
    <property type="entry name" value="UNNAMED PRODUCT-RELATED"/>
    <property type="match status" value="1"/>
</dbReference>
<accession>L8H699</accession>
<dbReference type="GeneID" id="14921119"/>
<evidence type="ECO:0000256" key="1">
    <source>
        <dbReference type="ARBA" id="ARBA00022729"/>
    </source>
</evidence>
<dbReference type="GO" id="GO:0016787">
    <property type="term" value="F:hydrolase activity"/>
    <property type="evidence" value="ECO:0007669"/>
    <property type="project" value="UniProtKB-KW"/>
</dbReference>
<feature type="region of interest" description="Disordered" evidence="3">
    <location>
        <begin position="1"/>
        <end position="20"/>
    </location>
</feature>
<keyword evidence="5" id="KW-1185">Reference proteome</keyword>
<protein>
    <recommendedName>
        <fullName evidence="6">Esterase</fullName>
    </recommendedName>
</protein>
<gene>
    <name evidence="4" type="ORF">ACA1_013240</name>
</gene>
<dbReference type="SUPFAM" id="SSF53474">
    <property type="entry name" value="alpha/beta-Hydrolases"/>
    <property type="match status" value="1"/>
</dbReference>
<evidence type="ECO:0008006" key="6">
    <source>
        <dbReference type="Google" id="ProtNLM"/>
    </source>
</evidence>
<organism evidence="4 5">
    <name type="scientific">Acanthamoeba castellanii (strain ATCC 30010 / Neff)</name>
    <dbReference type="NCBI Taxonomy" id="1257118"/>
    <lineage>
        <taxon>Eukaryota</taxon>
        <taxon>Amoebozoa</taxon>
        <taxon>Discosea</taxon>
        <taxon>Longamoebia</taxon>
        <taxon>Centramoebida</taxon>
        <taxon>Acanthamoebidae</taxon>
        <taxon>Acanthamoeba</taxon>
    </lineage>
</organism>
<dbReference type="Gene3D" id="3.40.50.1820">
    <property type="entry name" value="alpha/beta hydrolase"/>
    <property type="match status" value="1"/>
</dbReference>
<keyword evidence="1" id="KW-0732">Signal</keyword>
<dbReference type="InterPro" id="IPR029058">
    <property type="entry name" value="AB_hydrolase_fold"/>
</dbReference>
<dbReference type="EMBL" id="KB007925">
    <property type="protein sequence ID" value="ELR20273.1"/>
    <property type="molecule type" value="Genomic_DNA"/>
</dbReference>
<dbReference type="InterPro" id="IPR050955">
    <property type="entry name" value="Plant_Biomass_Hydrol_Est"/>
</dbReference>
<evidence type="ECO:0000256" key="3">
    <source>
        <dbReference type="SAM" id="MobiDB-lite"/>
    </source>
</evidence>
<sequence length="287" mass="32321">MGTLPRPPPRRPDRKPGPPQRIGFVPAEVDQLLPPLFRLDANTFDRGFVVDETMDGVSPVDSGFTSSIRPRRYLLHVPEAVQLMLEDPANKERVPLVLVFHGMSRTSWYTALNETKWIEKADREGFVVVFPQALGAHDMWGGRTGWVVRGVGDNIYAREVISDILHEAGHVIDTNRIYAIGLSNGGMFLTTLLLDPGFRFAAGCVYMGGYVKGHNPSANRDHTLTPVLLITGSEDKMLPYSRDAELVFRVAGHPVEFDEVAGMEHEYRTEHEERIWEFFAKHSLKQE</sequence>